<accession>A0A7W3SVI1</accession>
<dbReference type="RefSeq" id="WP_182537546.1">
    <property type="nucleotide sequence ID" value="NZ_JACJIP010000024.1"/>
</dbReference>
<dbReference type="InterPro" id="IPR054467">
    <property type="entry name" value="YkoP-like_dom"/>
</dbReference>
<dbReference type="InterPro" id="IPR050248">
    <property type="entry name" value="Polysacc_deacetylase_ArnD"/>
</dbReference>
<dbReference type="Proteomes" id="UP000567067">
    <property type="component" value="Unassembled WGS sequence"/>
</dbReference>
<dbReference type="Gene3D" id="3.20.20.370">
    <property type="entry name" value="Glycoside hydrolase/deacetylase"/>
    <property type="match status" value="1"/>
</dbReference>
<dbReference type="PANTHER" id="PTHR10587">
    <property type="entry name" value="GLYCOSYL TRANSFERASE-RELATED"/>
    <property type="match status" value="1"/>
</dbReference>
<dbReference type="InterPro" id="IPR011330">
    <property type="entry name" value="Glyco_hydro/deAcase_b/a-brl"/>
</dbReference>
<feature type="compositionally biased region" description="Polar residues" evidence="1">
    <location>
        <begin position="475"/>
        <end position="484"/>
    </location>
</feature>
<keyword evidence="5" id="KW-1185">Reference proteome</keyword>
<comment type="caution">
    <text evidence="4">The sequence shown here is derived from an EMBL/GenBank/DDBJ whole genome shotgun (WGS) entry which is preliminary data.</text>
</comment>
<feature type="region of interest" description="Disordered" evidence="1">
    <location>
        <begin position="464"/>
        <end position="484"/>
    </location>
</feature>
<sequence>METLLLWLFYISSLYAFIPGLITRLFGFRVFRHGSTKDEFALTFDDGPDPVYTPKLLDLLKRYGAKATFFVVGSNAEKNPHLIRRMHDEGHLVGIHNYVHKTNWLMFPDTVKKQIQKTNKIIYEVTGKTTHYYRPPWGIVNLFDFAKRNDTQIVLWSGIFNDWRVKVGADRLTKRMLKKLRGGEVFLLHDCGATLGADNGAPGEMLIALERVLEEAQRRGLRSIRIDEMIQETERIRNDRKAPKSGTSKASEEKGSKYQRTELSWFKRFIVTLWLLWEKIFHLMFQLQTTNKEDPIFHFRFRPYHGKDVAMDNGDVLRSGDRILELHFDNKKLFTIGSRSRTPVQLALQMIRGVEKTLPELASYISSHPETHDVKAVYGVSMINRGPEQFGFTVTDLPKGWFATSSKMYLKFLLRVIHPSGNTRVKKSSHELVPKLIVMSMDTLMDKYLKDGSYGSHHRLYNKKVEPEEEDETALQATMSQQLL</sequence>
<name>A0A7W3SVI1_9BACL</name>
<feature type="region of interest" description="Disordered" evidence="1">
    <location>
        <begin position="235"/>
        <end position="254"/>
    </location>
</feature>
<evidence type="ECO:0000313" key="4">
    <source>
        <dbReference type="EMBL" id="MBA9086964.1"/>
    </source>
</evidence>
<evidence type="ECO:0000313" key="5">
    <source>
        <dbReference type="Proteomes" id="UP000567067"/>
    </source>
</evidence>
<dbReference type="InterPro" id="IPR002509">
    <property type="entry name" value="NODB_dom"/>
</dbReference>
<dbReference type="EMBL" id="JACJIP010000024">
    <property type="protein sequence ID" value="MBA9086964.1"/>
    <property type="molecule type" value="Genomic_DNA"/>
</dbReference>
<organism evidence="4 5">
    <name type="scientific">Fontibacillus solani</name>
    <dbReference type="NCBI Taxonomy" id="1572857"/>
    <lineage>
        <taxon>Bacteria</taxon>
        <taxon>Bacillati</taxon>
        <taxon>Bacillota</taxon>
        <taxon>Bacilli</taxon>
        <taxon>Bacillales</taxon>
        <taxon>Paenibacillaceae</taxon>
        <taxon>Fontibacillus</taxon>
    </lineage>
</organism>
<keyword evidence="2" id="KW-0472">Membrane</keyword>
<dbReference type="GO" id="GO:0005975">
    <property type="term" value="P:carbohydrate metabolic process"/>
    <property type="evidence" value="ECO:0007669"/>
    <property type="project" value="InterPro"/>
</dbReference>
<feature type="domain" description="NodB homology" evidence="3">
    <location>
        <begin position="38"/>
        <end position="224"/>
    </location>
</feature>
<gene>
    <name evidence="4" type="ORF">FHR92_003444</name>
</gene>
<feature type="transmembrane region" description="Helical" evidence="2">
    <location>
        <begin position="6"/>
        <end position="27"/>
    </location>
</feature>
<dbReference type="CDD" id="cd10959">
    <property type="entry name" value="CE4_NodB_like_3"/>
    <property type="match status" value="1"/>
</dbReference>
<dbReference type="Pfam" id="PF01522">
    <property type="entry name" value="Polysacc_deac_1"/>
    <property type="match status" value="1"/>
</dbReference>
<keyword evidence="2" id="KW-1133">Transmembrane helix</keyword>
<protein>
    <submittedName>
        <fullName evidence="4">Peptidoglycan/xylan/chitin deacetylase (PgdA/CDA1 family)</fullName>
    </submittedName>
</protein>
<reference evidence="4 5" key="1">
    <citation type="submission" date="2020-08" db="EMBL/GenBank/DDBJ databases">
        <title>Genomic Encyclopedia of Type Strains, Phase III (KMG-III): the genomes of soil and plant-associated and newly described type strains.</title>
        <authorList>
            <person name="Whitman W."/>
        </authorList>
    </citation>
    <scope>NUCLEOTIDE SEQUENCE [LARGE SCALE GENOMIC DNA]</scope>
    <source>
        <strain evidence="4 5">CECT 8693</strain>
    </source>
</reference>
<dbReference type="SUPFAM" id="SSF88713">
    <property type="entry name" value="Glycoside hydrolase/deacetylase"/>
    <property type="match status" value="1"/>
</dbReference>
<dbReference type="PROSITE" id="PS51677">
    <property type="entry name" value="NODB"/>
    <property type="match status" value="1"/>
</dbReference>
<evidence type="ECO:0000256" key="1">
    <source>
        <dbReference type="SAM" id="MobiDB-lite"/>
    </source>
</evidence>
<keyword evidence="2" id="KW-0812">Transmembrane</keyword>
<proteinExistence type="predicted"/>
<dbReference type="GO" id="GO:0016810">
    <property type="term" value="F:hydrolase activity, acting on carbon-nitrogen (but not peptide) bonds"/>
    <property type="evidence" value="ECO:0007669"/>
    <property type="project" value="InterPro"/>
</dbReference>
<evidence type="ECO:0000256" key="2">
    <source>
        <dbReference type="SAM" id="Phobius"/>
    </source>
</evidence>
<evidence type="ECO:0000259" key="3">
    <source>
        <dbReference type="PROSITE" id="PS51677"/>
    </source>
</evidence>
<dbReference type="Pfam" id="PF22790">
    <property type="entry name" value="YkoP"/>
    <property type="match status" value="1"/>
</dbReference>
<dbReference type="AlphaFoldDB" id="A0A7W3SVI1"/>